<organism evidence="2 3">
    <name type="scientific">Tenacibaculum finnmarkense genomovar ulcerans</name>
    <dbReference type="NCBI Taxonomy" id="2781388"/>
    <lineage>
        <taxon>Bacteria</taxon>
        <taxon>Pseudomonadati</taxon>
        <taxon>Bacteroidota</taxon>
        <taxon>Flavobacteriia</taxon>
        <taxon>Flavobacteriales</taxon>
        <taxon>Flavobacteriaceae</taxon>
        <taxon>Tenacibaculum</taxon>
        <taxon>Tenacibaculum finnmarkense</taxon>
    </lineage>
</organism>
<dbReference type="InterPro" id="IPR005625">
    <property type="entry name" value="PepSY-ass_TM"/>
</dbReference>
<accession>A0A2I2LEW2</accession>
<dbReference type="AlphaFoldDB" id="A0A2I2LEW2"/>
<name>A0A2I2LEW2_9FLAO</name>
<sequence>MSKRNYNVFFNTHTVSGIVISVALYVIFFAGAFSFFKEEIINWEKGTFVKQTPKENVNYDGILNALKNDYQLEGRDILFRLQKKGEEAFISLSPSKDSLASKKAKTAAYFSLNTNTYERKSYTEFYSLGEFIYRLHFFSQLPYIGIYLAGLVSVFFLFAIVTGIIVHWKKIVSNFYTFNPKLILKRVWADAHTALGVIGLPFQLIYALTGAYFGLSILVLLPANFLYNNNQDKLLEDLRPQLKTYPWIAKTTQQIPSANDFVVKNAQRWKNTKIKRFTIKNYGGTNMKYQLMVNQSEKIHFLAQGRITIDAFTNKIEDIKAPEKEVYLENIQASIGKLHFGHYGGIGLKIIYFILALITCFVIITGVLIWLEARNKKSIPLSKRLYTNKVGHIYMAICLSLFPVIALSFIFVKLLPQAYNNDRKSLIYYFFFISWLIAIIILRYVRNNYKTNKYTLWTGGILGLLIPIINGFVTNNWIWKTYKAQQYDILTIDLLWIFLAITAIIFAVKLKPAIQEKSSLAKNPINYNEIKALKKQNIIKEQALVAHQNNNQLPMKTKIISLWMLIIFGYIFHHIYGLATVFFNQTVFIEGSDGSTPFWAHQWRILMEGTVFLFALLTIQLSKKWFKITSLIWGVIVAIFNCYHVIEEAIGHPDELSKIWILLLTAIASILLVINLNQWRKQAVNI</sequence>
<keyword evidence="1" id="KW-0472">Membrane</keyword>
<feature type="transmembrane region" description="Helical" evidence="1">
    <location>
        <begin position="603"/>
        <end position="621"/>
    </location>
</feature>
<dbReference type="EMBL" id="OENE01000003">
    <property type="protein sequence ID" value="SOS58078.1"/>
    <property type="molecule type" value="Genomic_DNA"/>
</dbReference>
<evidence type="ECO:0000256" key="1">
    <source>
        <dbReference type="SAM" id="Phobius"/>
    </source>
</evidence>
<feature type="transmembrane region" description="Helical" evidence="1">
    <location>
        <begin position="12"/>
        <end position="36"/>
    </location>
</feature>
<evidence type="ECO:0008006" key="4">
    <source>
        <dbReference type="Google" id="ProtNLM"/>
    </source>
</evidence>
<feature type="transmembrane region" description="Helical" evidence="1">
    <location>
        <begin position="350"/>
        <end position="371"/>
    </location>
</feature>
<feature type="transmembrane region" description="Helical" evidence="1">
    <location>
        <begin position="562"/>
        <end position="583"/>
    </location>
</feature>
<dbReference type="Pfam" id="PF03929">
    <property type="entry name" value="PepSY_TM"/>
    <property type="match status" value="1"/>
</dbReference>
<evidence type="ECO:0000313" key="3">
    <source>
        <dbReference type="Proteomes" id="UP000490060"/>
    </source>
</evidence>
<feature type="transmembrane region" description="Helical" evidence="1">
    <location>
        <begin position="490"/>
        <end position="508"/>
    </location>
</feature>
<feature type="transmembrane region" description="Helical" evidence="1">
    <location>
        <begin position="457"/>
        <end position="478"/>
    </location>
</feature>
<feature type="transmembrane region" description="Helical" evidence="1">
    <location>
        <begin position="658"/>
        <end position="676"/>
    </location>
</feature>
<dbReference type="PANTHER" id="PTHR34219:SF3">
    <property type="entry name" value="BLL7967 PROTEIN"/>
    <property type="match status" value="1"/>
</dbReference>
<dbReference type="RefSeq" id="WP_172504704.1">
    <property type="nucleotide sequence ID" value="NZ_JAFMUG010000003.1"/>
</dbReference>
<feature type="transmembrane region" description="Helical" evidence="1">
    <location>
        <begin position="392"/>
        <end position="414"/>
    </location>
</feature>
<feature type="transmembrane region" description="Helical" evidence="1">
    <location>
        <begin position="426"/>
        <end position="445"/>
    </location>
</feature>
<feature type="transmembrane region" description="Helical" evidence="1">
    <location>
        <begin position="204"/>
        <end position="227"/>
    </location>
</feature>
<feature type="transmembrane region" description="Helical" evidence="1">
    <location>
        <begin position="628"/>
        <end position="646"/>
    </location>
</feature>
<dbReference type="Proteomes" id="UP000490060">
    <property type="component" value="Unassembled WGS sequence"/>
</dbReference>
<gene>
    <name evidence="2" type="ORF">TNO010_110051</name>
</gene>
<feature type="transmembrane region" description="Helical" evidence="1">
    <location>
        <begin position="144"/>
        <end position="166"/>
    </location>
</feature>
<keyword evidence="1" id="KW-0812">Transmembrane</keyword>
<keyword evidence="1" id="KW-1133">Transmembrane helix</keyword>
<protein>
    <recommendedName>
        <fullName evidence="4">PepSY domain-containing protein</fullName>
    </recommendedName>
</protein>
<proteinExistence type="predicted"/>
<dbReference type="PANTHER" id="PTHR34219">
    <property type="entry name" value="IRON-REGULATED INNER MEMBRANE PROTEIN-RELATED"/>
    <property type="match status" value="1"/>
</dbReference>
<reference evidence="2 3" key="1">
    <citation type="submission" date="2017-11" db="EMBL/GenBank/DDBJ databases">
        <authorList>
            <person name="Duchaud E."/>
        </authorList>
    </citation>
    <scope>NUCLEOTIDE SEQUENCE [LARGE SCALE GENOMIC DNA]</scope>
    <source>
        <strain evidence="2 3">TNO010</strain>
    </source>
</reference>
<evidence type="ECO:0000313" key="2">
    <source>
        <dbReference type="EMBL" id="SOS58078.1"/>
    </source>
</evidence>